<dbReference type="OrthoDB" id="33679at2759"/>
<feature type="compositionally biased region" description="Basic and acidic residues" evidence="1">
    <location>
        <begin position="285"/>
        <end position="299"/>
    </location>
</feature>
<comment type="caution">
    <text evidence="2">The sequence shown here is derived from an EMBL/GenBank/DDBJ whole genome shotgun (WGS) entry which is preliminary data.</text>
</comment>
<feature type="region of interest" description="Disordered" evidence="1">
    <location>
        <begin position="272"/>
        <end position="310"/>
    </location>
</feature>
<feature type="compositionally biased region" description="Polar residues" evidence="1">
    <location>
        <begin position="272"/>
        <end position="284"/>
    </location>
</feature>
<accession>A0A2P6NWP3</accession>
<dbReference type="AlphaFoldDB" id="A0A2P6NWP3"/>
<organism evidence="2 3">
    <name type="scientific">Planoprotostelium fungivorum</name>
    <dbReference type="NCBI Taxonomy" id="1890364"/>
    <lineage>
        <taxon>Eukaryota</taxon>
        <taxon>Amoebozoa</taxon>
        <taxon>Evosea</taxon>
        <taxon>Variosea</taxon>
        <taxon>Cavosteliida</taxon>
        <taxon>Cavosteliaceae</taxon>
        <taxon>Planoprotostelium</taxon>
    </lineage>
</organism>
<protein>
    <submittedName>
        <fullName evidence="2">Uncharacterized protein</fullName>
    </submittedName>
</protein>
<name>A0A2P6NWP3_9EUKA</name>
<evidence type="ECO:0000313" key="3">
    <source>
        <dbReference type="Proteomes" id="UP000241769"/>
    </source>
</evidence>
<keyword evidence="3" id="KW-1185">Reference proteome</keyword>
<gene>
    <name evidence="2" type="ORF">PROFUN_03298</name>
</gene>
<dbReference type="InParanoid" id="A0A2P6NWP3"/>
<sequence>MDGHSLPSCNQLFEYEKEQFMTERGAWEFWSDQRTDAIHDPFGNVNVYHVPTQPYIRHSPVAWDSFAPPRWQMPTDMMSAPFSTTAPTAPMRDLEQMYPLMMSYEEQNTSKKRKMETVKPRNTRPKVEVDKGAVQCIGYNRKRKCQCRNAALKEYIGPAPQYCAEHIELDPNSLYQKCMSPYHKNPEDRRRCKEVVLKEFKMCYKHFGDLCSSFLKDNDVDTIQHLVERTTQLHHQLEIEANSAKKMGGDLYQRKIKLLPKFAEMKSIATKTLESCRPSSSQSELDQRPESSEKRETPIEQRFMNPKTTE</sequence>
<proteinExistence type="predicted"/>
<dbReference type="EMBL" id="MDYQ01000011">
    <property type="protein sequence ID" value="PRP88384.1"/>
    <property type="molecule type" value="Genomic_DNA"/>
</dbReference>
<reference evidence="2 3" key="1">
    <citation type="journal article" date="2018" name="Genome Biol. Evol.">
        <title>Multiple Roots of Fruiting Body Formation in Amoebozoa.</title>
        <authorList>
            <person name="Hillmann F."/>
            <person name="Forbes G."/>
            <person name="Novohradska S."/>
            <person name="Ferling I."/>
            <person name="Riege K."/>
            <person name="Groth M."/>
            <person name="Westermann M."/>
            <person name="Marz M."/>
            <person name="Spaller T."/>
            <person name="Winckler T."/>
            <person name="Schaap P."/>
            <person name="Glockner G."/>
        </authorList>
    </citation>
    <scope>NUCLEOTIDE SEQUENCE [LARGE SCALE GENOMIC DNA]</scope>
    <source>
        <strain evidence="2 3">Jena</strain>
    </source>
</reference>
<dbReference type="Proteomes" id="UP000241769">
    <property type="component" value="Unassembled WGS sequence"/>
</dbReference>
<evidence type="ECO:0000313" key="2">
    <source>
        <dbReference type="EMBL" id="PRP88384.1"/>
    </source>
</evidence>
<evidence type="ECO:0000256" key="1">
    <source>
        <dbReference type="SAM" id="MobiDB-lite"/>
    </source>
</evidence>